<sequence length="183" mass="21833">MAVDDRNPSERRLDFATQWAESYDRIRAYVRIFVPAWHDAEDVIQETAVAIAKDYEKYDPERPFLEWAVGIARNRVYEYYRRCGRDRRMLFDVETVYKIESTLVELETQVDDYLESLEHCLDSLPKRSHSMLELRYKQSLSTGEIANRLKMTINSVYSRLSQIRMALRNCIHRRLQKTEEPTT</sequence>
<comment type="similarity">
    <text evidence="1">Belongs to the sigma-70 factor family. ECF subfamily.</text>
</comment>
<dbReference type="SUPFAM" id="SSF88946">
    <property type="entry name" value="Sigma2 domain of RNA polymerase sigma factors"/>
    <property type="match status" value="1"/>
</dbReference>
<keyword evidence="8" id="KW-1185">Reference proteome</keyword>
<keyword evidence="2" id="KW-0805">Transcription regulation</keyword>
<feature type="domain" description="RNA polymerase sigma factor 70 region 4 type 2" evidence="6">
    <location>
        <begin position="115"/>
        <end position="167"/>
    </location>
</feature>
<dbReference type="Gene3D" id="1.10.10.10">
    <property type="entry name" value="Winged helix-like DNA-binding domain superfamily/Winged helix DNA-binding domain"/>
    <property type="match status" value="1"/>
</dbReference>
<evidence type="ECO:0000259" key="5">
    <source>
        <dbReference type="Pfam" id="PF04542"/>
    </source>
</evidence>
<dbReference type="KEGG" id="amuc:Pan181_38190"/>
<evidence type="ECO:0000313" key="8">
    <source>
        <dbReference type="Proteomes" id="UP000315750"/>
    </source>
</evidence>
<dbReference type="GO" id="GO:0006352">
    <property type="term" value="P:DNA-templated transcription initiation"/>
    <property type="evidence" value="ECO:0007669"/>
    <property type="project" value="InterPro"/>
</dbReference>
<dbReference type="InterPro" id="IPR013325">
    <property type="entry name" value="RNA_pol_sigma_r2"/>
</dbReference>
<dbReference type="InterPro" id="IPR014331">
    <property type="entry name" value="RNA_pol_sigma70_ECF_RHOBA"/>
</dbReference>
<gene>
    <name evidence="7" type="primary">cnrH_4</name>
    <name evidence="7" type="ORF">Pan181_38190</name>
</gene>
<dbReference type="PANTHER" id="PTHR43133">
    <property type="entry name" value="RNA POLYMERASE ECF-TYPE SIGMA FACTO"/>
    <property type="match status" value="1"/>
</dbReference>
<dbReference type="InterPro" id="IPR007627">
    <property type="entry name" value="RNA_pol_sigma70_r2"/>
</dbReference>
<proteinExistence type="inferred from homology"/>
<dbReference type="Pfam" id="PF04542">
    <property type="entry name" value="Sigma70_r2"/>
    <property type="match status" value="1"/>
</dbReference>
<dbReference type="Pfam" id="PF08281">
    <property type="entry name" value="Sigma70_r4_2"/>
    <property type="match status" value="1"/>
</dbReference>
<dbReference type="OrthoDB" id="6383365at2"/>
<keyword evidence="3" id="KW-0731">Sigma factor</keyword>
<dbReference type="EMBL" id="CP036278">
    <property type="protein sequence ID" value="QDU57601.1"/>
    <property type="molecule type" value="Genomic_DNA"/>
</dbReference>
<dbReference type="GO" id="GO:0016987">
    <property type="term" value="F:sigma factor activity"/>
    <property type="evidence" value="ECO:0007669"/>
    <property type="project" value="UniProtKB-KW"/>
</dbReference>
<evidence type="ECO:0000256" key="3">
    <source>
        <dbReference type="ARBA" id="ARBA00023082"/>
    </source>
</evidence>
<dbReference type="InterPro" id="IPR013324">
    <property type="entry name" value="RNA_pol_sigma_r3/r4-like"/>
</dbReference>
<dbReference type="SUPFAM" id="SSF88659">
    <property type="entry name" value="Sigma3 and sigma4 domains of RNA polymerase sigma factors"/>
    <property type="match status" value="1"/>
</dbReference>
<dbReference type="Gene3D" id="1.10.1740.10">
    <property type="match status" value="1"/>
</dbReference>
<protein>
    <submittedName>
        <fullName evidence="7">RNA polymerase sigma factor CnrH</fullName>
    </submittedName>
</protein>
<reference evidence="7 8" key="1">
    <citation type="submission" date="2019-02" db="EMBL/GenBank/DDBJ databases">
        <title>Deep-cultivation of Planctomycetes and their phenomic and genomic characterization uncovers novel biology.</title>
        <authorList>
            <person name="Wiegand S."/>
            <person name="Jogler M."/>
            <person name="Boedeker C."/>
            <person name="Pinto D."/>
            <person name="Vollmers J."/>
            <person name="Rivas-Marin E."/>
            <person name="Kohn T."/>
            <person name="Peeters S.H."/>
            <person name="Heuer A."/>
            <person name="Rast P."/>
            <person name="Oberbeckmann S."/>
            <person name="Bunk B."/>
            <person name="Jeske O."/>
            <person name="Meyerdierks A."/>
            <person name="Storesund J.E."/>
            <person name="Kallscheuer N."/>
            <person name="Luecker S."/>
            <person name="Lage O.M."/>
            <person name="Pohl T."/>
            <person name="Merkel B.J."/>
            <person name="Hornburger P."/>
            <person name="Mueller R.-W."/>
            <person name="Bruemmer F."/>
            <person name="Labrenz M."/>
            <person name="Spormann A.M."/>
            <person name="Op den Camp H."/>
            <person name="Overmann J."/>
            <person name="Amann R."/>
            <person name="Jetten M.S.M."/>
            <person name="Mascher T."/>
            <person name="Medema M.H."/>
            <person name="Devos D.P."/>
            <person name="Kaster A.-K."/>
            <person name="Ovreas L."/>
            <person name="Rohde M."/>
            <person name="Galperin M.Y."/>
            <person name="Jogler C."/>
        </authorList>
    </citation>
    <scope>NUCLEOTIDE SEQUENCE [LARGE SCALE GENOMIC DNA]</scope>
    <source>
        <strain evidence="7 8">Pan181</strain>
    </source>
</reference>
<dbReference type="GO" id="GO:0003677">
    <property type="term" value="F:DNA binding"/>
    <property type="evidence" value="ECO:0007669"/>
    <property type="project" value="InterPro"/>
</dbReference>
<name>A0A518AS96_9BACT</name>
<dbReference type="NCBIfam" id="TIGR02937">
    <property type="entry name" value="sigma70-ECF"/>
    <property type="match status" value="1"/>
</dbReference>
<evidence type="ECO:0000256" key="4">
    <source>
        <dbReference type="ARBA" id="ARBA00023163"/>
    </source>
</evidence>
<dbReference type="PANTHER" id="PTHR43133:SF51">
    <property type="entry name" value="RNA POLYMERASE SIGMA FACTOR"/>
    <property type="match status" value="1"/>
</dbReference>
<keyword evidence="4" id="KW-0804">Transcription</keyword>
<dbReference type="InterPro" id="IPR014284">
    <property type="entry name" value="RNA_pol_sigma-70_dom"/>
</dbReference>
<dbReference type="NCBIfam" id="TIGR02989">
    <property type="entry name" value="Sig-70_gvs1"/>
    <property type="match status" value="1"/>
</dbReference>
<dbReference type="InterPro" id="IPR013249">
    <property type="entry name" value="RNA_pol_sigma70_r4_t2"/>
</dbReference>
<dbReference type="InterPro" id="IPR036388">
    <property type="entry name" value="WH-like_DNA-bd_sf"/>
</dbReference>
<dbReference type="Proteomes" id="UP000315750">
    <property type="component" value="Chromosome"/>
</dbReference>
<evidence type="ECO:0000259" key="6">
    <source>
        <dbReference type="Pfam" id="PF08281"/>
    </source>
</evidence>
<dbReference type="RefSeq" id="WP_145248868.1">
    <property type="nucleotide sequence ID" value="NZ_CP036278.1"/>
</dbReference>
<dbReference type="AlphaFoldDB" id="A0A518AS96"/>
<evidence type="ECO:0000256" key="1">
    <source>
        <dbReference type="ARBA" id="ARBA00010641"/>
    </source>
</evidence>
<dbReference type="InterPro" id="IPR039425">
    <property type="entry name" value="RNA_pol_sigma-70-like"/>
</dbReference>
<accession>A0A518AS96</accession>
<evidence type="ECO:0000313" key="7">
    <source>
        <dbReference type="EMBL" id="QDU57601.1"/>
    </source>
</evidence>
<feature type="domain" description="RNA polymerase sigma-70 region 2" evidence="5">
    <location>
        <begin position="23"/>
        <end position="82"/>
    </location>
</feature>
<evidence type="ECO:0000256" key="2">
    <source>
        <dbReference type="ARBA" id="ARBA00023015"/>
    </source>
</evidence>
<organism evidence="7 8">
    <name type="scientific">Aeoliella mucimassa</name>
    <dbReference type="NCBI Taxonomy" id="2527972"/>
    <lineage>
        <taxon>Bacteria</taxon>
        <taxon>Pseudomonadati</taxon>
        <taxon>Planctomycetota</taxon>
        <taxon>Planctomycetia</taxon>
        <taxon>Pirellulales</taxon>
        <taxon>Lacipirellulaceae</taxon>
        <taxon>Aeoliella</taxon>
    </lineage>
</organism>